<organism evidence="4 5">
    <name type="scientific">Panicum virgatum</name>
    <name type="common">Blackwell switchgrass</name>
    <dbReference type="NCBI Taxonomy" id="38727"/>
    <lineage>
        <taxon>Eukaryota</taxon>
        <taxon>Viridiplantae</taxon>
        <taxon>Streptophyta</taxon>
        <taxon>Embryophyta</taxon>
        <taxon>Tracheophyta</taxon>
        <taxon>Spermatophyta</taxon>
        <taxon>Magnoliopsida</taxon>
        <taxon>Liliopsida</taxon>
        <taxon>Poales</taxon>
        <taxon>Poaceae</taxon>
        <taxon>PACMAD clade</taxon>
        <taxon>Panicoideae</taxon>
        <taxon>Panicodae</taxon>
        <taxon>Paniceae</taxon>
        <taxon>Panicinae</taxon>
        <taxon>Panicum</taxon>
        <taxon>Panicum sect. Hiantes</taxon>
    </lineage>
</organism>
<dbReference type="Pfam" id="PF07762">
    <property type="entry name" value="DUF1618"/>
    <property type="match status" value="1"/>
</dbReference>
<evidence type="ECO:0000256" key="1">
    <source>
        <dbReference type="SAM" id="MobiDB-lite"/>
    </source>
</evidence>
<accession>A0A8T0XLX7</accession>
<feature type="domain" description="DUF1618" evidence="3">
    <location>
        <begin position="230"/>
        <end position="366"/>
    </location>
</feature>
<dbReference type="PANTHER" id="PTHR33086:SF49">
    <property type="entry name" value="DUF1618 DOMAIN-CONTAINING PROTEIN"/>
    <property type="match status" value="1"/>
</dbReference>
<evidence type="ECO:0000259" key="3">
    <source>
        <dbReference type="Pfam" id="PF07762"/>
    </source>
</evidence>
<evidence type="ECO:0000313" key="5">
    <source>
        <dbReference type="Proteomes" id="UP000823388"/>
    </source>
</evidence>
<name>A0A8T0XLX7_PANVG</name>
<protein>
    <recommendedName>
        <fullName evidence="3">DUF1618 domain-containing protein</fullName>
    </recommendedName>
</protein>
<sequence length="447" mass="49652">MCALGKVSPCRVPGGGTRQRLNTVSHPNGRRTAGARAEYVRGLCRVRARRHSAKINLCRVPYFADGQHSAKCGHALSLPLAKRPRLSSLTIPTRFGEYPTYYGDAEHMAANDAGLLLHVSPNPHVGFNLDPDPEGNLVVAWDFYPVDGTGRGELSATTVRVDDRAAELSHFSGIQSVGLLPLSAPAGFVVAELQVVVEHPAGWRAANLIWFRSDEGSWNEVELTCPDLWWDDLTRGFLVCSPVDPMPHLSFVGLPDLTGEMFVDLEDRHEGLGRIDSHRIARVSGGELRFVDVVRRHGEPPGAARVVVWTLDTMLDPSTGRARWEHHQCLTTLAAIWDHASYVESGMPRELPALAFLHPDKHAVVYFFLDEYLFSVNVYDSAVVQFAGEPRGDVVEVIDGPLPINWRYVLAWVPRLKMVRNQLVLCLALLVSFFFSIFVSSRYLNFS</sequence>
<gene>
    <name evidence="4" type="ORF">PVAP13_1KG331800</name>
</gene>
<feature type="region of interest" description="Disordered" evidence="1">
    <location>
        <begin position="13"/>
        <end position="32"/>
    </location>
</feature>
<dbReference type="PANTHER" id="PTHR33086">
    <property type="entry name" value="OS05G0468200 PROTEIN-RELATED"/>
    <property type="match status" value="1"/>
</dbReference>
<proteinExistence type="predicted"/>
<keyword evidence="2" id="KW-1133">Transmembrane helix</keyword>
<dbReference type="InterPro" id="IPR011676">
    <property type="entry name" value="DUF1618"/>
</dbReference>
<keyword evidence="2" id="KW-0812">Transmembrane</keyword>
<dbReference type="Proteomes" id="UP000823388">
    <property type="component" value="Chromosome 1K"/>
</dbReference>
<comment type="caution">
    <text evidence="4">The sequence shown here is derived from an EMBL/GenBank/DDBJ whole genome shotgun (WGS) entry which is preliminary data.</text>
</comment>
<keyword evidence="2" id="KW-0472">Membrane</keyword>
<dbReference type="AlphaFoldDB" id="A0A8T0XLX7"/>
<evidence type="ECO:0000313" key="4">
    <source>
        <dbReference type="EMBL" id="KAG2658986.1"/>
    </source>
</evidence>
<reference evidence="4" key="1">
    <citation type="submission" date="2020-05" db="EMBL/GenBank/DDBJ databases">
        <title>WGS assembly of Panicum virgatum.</title>
        <authorList>
            <person name="Lovell J.T."/>
            <person name="Jenkins J."/>
            <person name="Shu S."/>
            <person name="Juenger T.E."/>
            <person name="Schmutz J."/>
        </authorList>
    </citation>
    <scope>NUCLEOTIDE SEQUENCE</scope>
    <source>
        <strain evidence="4">AP13</strain>
    </source>
</reference>
<dbReference type="EMBL" id="CM029037">
    <property type="protein sequence ID" value="KAG2658986.1"/>
    <property type="molecule type" value="Genomic_DNA"/>
</dbReference>
<evidence type="ECO:0000256" key="2">
    <source>
        <dbReference type="SAM" id="Phobius"/>
    </source>
</evidence>
<feature type="transmembrane region" description="Helical" evidence="2">
    <location>
        <begin position="423"/>
        <end position="444"/>
    </location>
</feature>
<keyword evidence="5" id="KW-1185">Reference proteome</keyword>